<proteinExistence type="inferred from homology"/>
<comment type="pathway">
    <text evidence="2">Secondary metabolite biosynthesis.</text>
</comment>
<name>A0A0K6FXC6_9AGAM</name>
<dbReference type="GO" id="GO:0004497">
    <property type="term" value="F:monooxygenase activity"/>
    <property type="evidence" value="ECO:0007669"/>
    <property type="project" value="UniProtKB-KW"/>
</dbReference>
<organism evidence="9 10">
    <name type="scientific">Rhizoctonia solani</name>
    <dbReference type="NCBI Taxonomy" id="456999"/>
    <lineage>
        <taxon>Eukaryota</taxon>
        <taxon>Fungi</taxon>
        <taxon>Dikarya</taxon>
        <taxon>Basidiomycota</taxon>
        <taxon>Agaricomycotina</taxon>
        <taxon>Agaricomycetes</taxon>
        <taxon>Cantharellales</taxon>
        <taxon>Ceratobasidiaceae</taxon>
        <taxon>Rhizoctonia</taxon>
    </lineage>
</organism>
<dbReference type="Gene3D" id="1.10.630.10">
    <property type="entry name" value="Cytochrome P450"/>
    <property type="match status" value="1"/>
</dbReference>
<dbReference type="InterPro" id="IPR050121">
    <property type="entry name" value="Cytochrome_P450_monoxygenase"/>
</dbReference>
<keyword evidence="10" id="KW-1185">Reference proteome</keyword>
<dbReference type="EMBL" id="CYGV01001201">
    <property type="protein sequence ID" value="CUA70910.1"/>
    <property type="molecule type" value="Genomic_DNA"/>
</dbReference>
<dbReference type="PANTHER" id="PTHR24305">
    <property type="entry name" value="CYTOCHROME P450"/>
    <property type="match status" value="1"/>
</dbReference>
<dbReference type="GO" id="GO:0020037">
    <property type="term" value="F:heme binding"/>
    <property type="evidence" value="ECO:0007669"/>
    <property type="project" value="InterPro"/>
</dbReference>
<evidence type="ECO:0000256" key="6">
    <source>
        <dbReference type="ARBA" id="ARBA00023002"/>
    </source>
</evidence>
<comment type="cofactor">
    <cofactor evidence="1">
        <name>heme</name>
        <dbReference type="ChEBI" id="CHEBI:30413"/>
    </cofactor>
</comment>
<evidence type="ECO:0000256" key="1">
    <source>
        <dbReference type="ARBA" id="ARBA00001971"/>
    </source>
</evidence>
<comment type="similarity">
    <text evidence="3">Belongs to the cytochrome P450 family.</text>
</comment>
<dbReference type="SUPFAM" id="SSF48264">
    <property type="entry name" value="Cytochrome P450"/>
    <property type="match status" value="1"/>
</dbReference>
<dbReference type="AlphaFoldDB" id="A0A0K6FXC6"/>
<gene>
    <name evidence="9" type="ORF">RSOLAG22IIIB_04400</name>
</gene>
<evidence type="ECO:0000256" key="7">
    <source>
        <dbReference type="ARBA" id="ARBA00023004"/>
    </source>
</evidence>
<dbReference type="InterPro" id="IPR036322">
    <property type="entry name" value="WD40_repeat_dom_sf"/>
</dbReference>
<dbReference type="PANTHER" id="PTHR24305:SF166">
    <property type="entry name" value="CYTOCHROME P450 12A4, MITOCHONDRIAL-RELATED"/>
    <property type="match status" value="1"/>
</dbReference>
<keyword evidence="7" id="KW-0408">Iron</keyword>
<dbReference type="InterPro" id="IPR036396">
    <property type="entry name" value="Cyt_P450_sf"/>
</dbReference>
<dbReference type="Pfam" id="PF00067">
    <property type="entry name" value="p450"/>
    <property type="match status" value="1"/>
</dbReference>
<keyword evidence="6" id="KW-0560">Oxidoreductase</keyword>
<evidence type="ECO:0000256" key="4">
    <source>
        <dbReference type="ARBA" id="ARBA00022617"/>
    </source>
</evidence>
<accession>A0A0K6FXC6</accession>
<keyword evidence="4" id="KW-0349">Heme</keyword>
<evidence type="ECO:0000313" key="9">
    <source>
        <dbReference type="EMBL" id="CUA70910.1"/>
    </source>
</evidence>
<dbReference type="Proteomes" id="UP000044841">
    <property type="component" value="Unassembled WGS sequence"/>
</dbReference>
<keyword evidence="5" id="KW-0479">Metal-binding</keyword>
<dbReference type="GO" id="GO:0005506">
    <property type="term" value="F:iron ion binding"/>
    <property type="evidence" value="ECO:0007669"/>
    <property type="project" value="InterPro"/>
</dbReference>
<evidence type="ECO:0000256" key="3">
    <source>
        <dbReference type="ARBA" id="ARBA00010617"/>
    </source>
</evidence>
<keyword evidence="8" id="KW-0503">Monooxygenase</keyword>
<evidence type="ECO:0000256" key="5">
    <source>
        <dbReference type="ARBA" id="ARBA00022723"/>
    </source>
</evidence>
<evidence type="ECO:0000256" key="8">
    <source>
        <dbReference type="ARBA" id="ARBA00023033"/>
    </source>
</evidence>
<dbReference type="InterPro" id="IPR001128">
    <property type="entry name" value="Cyt_P450"/>
</dbReference>
<evidence type="ECO:0000256" key="2">
    <source>
        <dbReference type="ARBA" id="ARBA00005179"/>
    </source>
</evidence>
<dbReference type="GO" id="GO:0016705">
    <property type="term" value="F:oxidoreductase activity, acting on paired donors, with incorporation or reduction of molecular oxygen"/>
    <property type="evidence" value="ECO:0007669"/>
    <property type="project" value="InterPro"/>
</dbReference>
<evidence type="ECO:0000313" key="10">
    <source>
        <dbReference type="Proteomes" id="UP000044841"/>
    </source>
</evidence>
<protein>
    <submittedName>
        <fullName evidence="9">Bifunctional P-450/NADPH-P450 reductase</fullName>
    </submittedName>
</protein>
<dbReference type="Gene3D" id="2.130.10.10">
    <property type="entry name" value="YVTN repeat-like/Quinoprotein amine dehydrogenase"/>
    <property type="match status" value="1"/>
</dbReference>
<dbReference type="InterPro" id="IPR015943">
    <property type="entry name" value="WD40/YVTN_repeat-like_dom_sf"/>
</dbReference>
<dbReference type="SUPFAM" id="SSF50978">
    <property type="entry name" value="WD40 repeat-like"/>
    <property type="match status" value="1"/>
</dbReference>
<sequence>MSNLTISSFASLRSLLDVAFQPESGALGLNLLETAKDHSNELGLAVLGLLSARSIYRTFKRSVTFDQLDGPKPESFLWGDEALLFKAETSLTAHEELLKKYGSVCKIKGMFGTPTFTAIAHHLESIIASKAQANGEKNGIVDIYTWMSHVALEMVGQAGMGYSFGVLENKESEYIKASSQLFPLINNLWYVRPFLATLMRFGPRGLRRAVVDRLPFEKVQEVKNVTDVMDNTASLFASAIEIYQKKKAALANGTLESEIAAGQDIISMLLKQNEVVSAEEQMNEEEIIAHVNALVFAGHDTTSGALARTFYLLAQHPDVQDRVREEVQQAHRSYGTDLDYDQLNSLTFLDAVCRESLRLWSPAQMVERVACVDYNLPLQHQVKSKDGRTILSNIHVPKGTHIYLSLGSVNRDKKIWGEDADKFNPHRWLEPMPSSVSESKIPGVYSNMRGGRGHACGYRHGRDNKLHFWRLTPTAPLLADAASTPNLSAPTLVSSMDVNSLNYCRFSLCPTQPDSTRALLALPNLIESELIDVWELPGKTRLHAAIGTIKDAPPRKPFSDDGRDIYKTGILMSLHIFETEMHMRILAAYESGTVTLWTRSLTEKPRSIEGSGWNNAWSVKHHLEAVMGMAVSCDNVMAASVSADHLICRYDLSPELDADIASLAPHETKHMGNGAVGFRADGRVLGVAGWDGAVRLYSTGLRRVGGVGASVTIDRNRRVRGLGTLEHFKESCFAMAFANEVLEDKVSLGSVDDEDRTSLEALKARSRWLVVGGKTGRVAIWELDSLEKR</sequence>
<reference evidence="9 10" key="1">
    <citation type="submission" date="2015-07" db="EMBL/GenBank/DDBJ databases">
        <authorList>
            <person name="Noorani M."/>
        </authorList>
    </citation>
    <scope>NUCLEOTIDE SEQUENCE [LARGE SCALE GENOMIC DNA]</scope>
    <source>
        <strain evidence="9">BBA 69670</strain>
    </source>
</reference>